<dbReference type="EMBL" id="REGN01005251">
    <property type="protein sequence ID" value="RNA14154.1"/>
    <property type="molecule type" value="Genomic_DNA"/>
</dbReference>
<accession>A0A3M7QSS7</accession>
<name>A0A3M7QSS7_BRAPC</name>
<dbReference type="AlphaFoldDB" id="A0A3M7QSS7"/>
<keyword evidence="2" id="KW-1185">Reference proteome</keyword>
<organism evidence="1 2">
    <name type="scientific">Brachionus plicatilis</name>
    <name type="common">Marine rotifer</name>
    <name type="synonym">Brachionus muelleri</name>
    <dbReference type="NCBI Taxonomy" id="10195"/>
    <lineage>
        <taxon>Eukaryota</taxon>
        <taxon>Metazoa</taxon>
        <taxon>Spiralia</taxon>
        <taxon>Gnathifera</taxon>
        <taxon>Rotifera</taxon>
        <taxon>Eurotatoria</taxon>
        <taxon>Monogononta</taxon>
        <taxon>Pseudotrocha</taxon>
        <taxon>Ploima</taxon>
        <taxon>Brachionidae</taxon>
        <taxon>Brachionus</taxon>
    </lineage>
</organism>
<dbReference type="Proteomes" id="UP000276133">
    <property type="component" value="Unassembled WGS sequence"/>
</dbReference>
<sequence>MCRLRRKFDGAFSERFYNSATVKSPVFIFVCEFCKLSFYAERRIGTIGAPWFYISEQIIFKSNYIMSAAFNLQHYERERERERYMFDITRLRMPRFWRRSEWSSPAAHIFSLGLNPARSIYGAIVLNK</sequence>
<comment type="caution">
    <text evidence="1">The sequence shown here is derived from an EMBL/GenBank/DDBJ whole genome shotgun (WGS) entry which is preliminary data.</text>
</comment>
<protein>
    <submittedName>
        <fullName evidence="1">Uncharacterized protein</fullName>
    </submittedName>
</protein>
<gene>
    <name evidence="1" type="ORF">BpHYR1_043668</name>
</gene>
<reference evidence="1 2" key="1">
    <citation type="journal article" date="2018" name="Sci. Rep.">
        <title>Genomic signatures of local adaptation to the degree of environmental predictability in rotifers.</title>
        <authorList>
            <person name="Franch-Gras L."/>
            <person name="Hahn C."/>
            <person name="Garcia-Roger E.M."/>
            <person name="Carmona M.J."/>
            <person name="Serra M."/>
            <person name="Gomez A."/>
        </authorList>
    </citation>
    <scope>NUCLEOTIDE SEQUENCE [LARGE SCALE GENOMIC DNA]</scope>
    <source>
        <strain evidence="1">HYR1</strain>
    </source>
</reference>
<evidence type="ECO:0000313" key="2">
    <source>
        <dbReference type="Proteomes" id="UP000276133"/>
    </source>
</evidence>
<proteinExistence type="predicted"/>
<evidence type="ECO:0000313" key="1">
    <source>
        <dbReference type="EMBL" id="RNA14154.1"/>
    </source>
</evidence>